<organism evidence="12 13">
    <name type="scientific">OM182 bacterium</name>
    <dbReference type="NCBI Taxonomy" id="2510334"/>
    <lineage>
        <taxon>Bacteria</taxon>
        <taxon>Pseudomonadati</taxon>
        <taxon>Pseudomonadota</taxon>
        <taxon>Gammaproteobacteria</taxon>
        <taxon>OMG group</taxon>
        <taxon>OM182 clade</taxon>
    </lineage>
</organism>
<dbReference type="PROSITE" id="PS50991">
    <property type="entry name" value="PYR_CT"/>
    <property type="match status" value="1"/>
</dbReference>
<dbReference type="Gene3D" id="3.20.20.70">
    <property type="entry name" value="Aldolase class I"/>
    <property type="match status" value="1"/>
</dbReference>
<dbReference type="GO" id="GO:0003852">
    <property type="term" value="F:2-isopropylmalate synthase activity"/>
    <property type="evidence" value="ECO:0007669"/>
    <property type="project" value="UniProtKB-UniRule"/>
</dbReference>
<dbReference type="PROSITE" id="PS00816">
    <property type="entry name" value="AIPM_HOMOCIT_SYNTH_2"/>
    <property type="match status" value="1"/>
</dbReference>
<proteinExistence type="inferred from homology"/>
<dbReference type="GO" id="GO:0005737">
    <property type="term" value="C:cytoplasm"/>
    <property type="evidence" value="ECO:0007669"/>
    <property type="project" value="UniProtKB-SubCell"/>
</dbReference>
<dbReference type="InterPro" id="IPR002034">
    <property type="entry name" value="AIPM/Hcit_synth_CS"/>
</dbReference>
<evidence type="ECO:0000256" key="4">
    <source>
        <dbReference type="ARBA" id="ARBA00012973"/>
    </source>
</evidence>
<comment type="pathway">
    <text evidence="2 10">Amino-acid biosynthesis; L-leucine biosynthesis; L-leucine from 3-methyl-2-oxobutanoate: step 1/4.</text>
</comment>
<comment type="subunit">
    <text evidence="10">Homodimer.</text>
</comment>
<dbReference type="GO" id="GO:0009098">
    <property type="term" value="P:L-leucine biosynthetic process"/>
    <property type="evidence" value="ECO:0007669"/>
    <property type="project" value="UniProtKB-UniRule"/>
</dbReference>
<dbReference type="AlphaFoldDB" id="A0A520S1L1"/>
<evidence type="ECO:0000256" key="6">
    <source>
        <dbReference type="ARBA" id="ARBA00022605"/>
    </source>
</evidence>
<dbReference type="Gene3D" id="3.30.160.270">
    <property type="match status" value="1"/>
</dbReference>
<feature type="region of interest" description="Regulatory domain" evidence="10">
    <location>
        <begin position="438"/>
        <end position="556"/>
    </location>
</feature>
<dbReference type="SUPFAM" id="SSF89000">
    <property type="entry name" value="post-HMGL domain-like"/>
    <property type="match status" value="1"/>
</dbReference>
<dbReference type="NCBIfam" id="TIGR00970">
    <property type="entry name" value="leuA_yeast"/>
    <property type="match status" value="1"/>
</dbReference>
<evidence type="ECO:0000313" key="12">
    <source>
        <dbReference type="EMBL" id="RZO76349.1"/>
    </source>
</evidence>
<feature type="binding site" evidence="10">
    <location>
        <position position="245"/>
    </location>
    <ligand>
        <name>Mg(2+)</name>
        <dbReference type="ChEBI" id="CHEBI:18420"/>
    </ligand>
</feature>
<dbReference type="InterPro" id="IPR013785">
    <property type="entry name" value="Aldolase_TIM"/>
</dbReference>
<evidence type="ECO:0000313" key="13">
    <source>
        <dbReference type="Proteomes" id="UP000316199"/>
    </source>
</evidence>
<evidence type="ECO:0000256" key="10">
    <source>
        <dbReference type="HAMAP-Rule" id="MF_00572"/>
    </source>
</evidence>
<evidence type="ECO:0000256" key="9">
    <source>
        <dbReference type="ARBA" id="ARBA00023304"/>
    </source>
</evidence>
<dbReference type="UniPathway" id="UPA00048">
    <property type="reaction ID" value="UER00070"/>
</dbReference>
<keyword evidence="8 10" id="KW-0479">Metal-binding</keyword>
<feature type="binding site" evidence="10">
    <location>
        <position position="37"/>
    </location>
    <ligand>
        <name>Mg(2+)</name>
        <dbReference type="ChEBI" id="CHEBI:18420"/>
    </ligand>
</feature>
<dbReference type="InterPro" id="IPR039371">
    <property type="entry name" value="LeuA_N_DRE-TIM"/>
</dbReference>
<dbReference type="PROSITE" id="PS00815">
    <property type="entry name" value="AIPM_HOMOCIT_SYNTH_1"/>
    <property type="match status" value="1"/>
</dbReference>
<keyword evidence="9 10" id="KW-0100">Branched-chain amino acid biosynthesis</keyword>
<feature type="domain" description="Pyruvate carboxyltransferase" evidence="11">
    <location>
        <begin position="28"/>
        <end position="304"/>
    </location>
</feature>
<comment type="catalytic activity">
    <reaction evidence="1 10">
        <text>3-methyl-2-oxobutanoate + acetyl-CoA + H2O = (2S)-2-isopropylmalate + CoA + H(+)</text>
        <dbReference type="Rhea" id="RHEA:21524"/>
        <dbReference type="ChEBI" id="CHEBI:1178"/>
        <dbReference type="ChEBI" id="CHEBI:11851"/>
        <dbReference type="ChEBI" id="CHEBI:15377"/>
        <dbReference type="ChEBI" id="CHEBI:15378"/>
        <dbReference type="ChEBI" id="CHEBI:57287"/>
        <dbReference type="ChEBI" id="CHEBI:57288"/>
        <dbReference type="EC" id="2.3.3.13"/>
    </reaction>
</comment>
<sequence>MPFQKYKAFKPIILPDRTWPDKTINNAPRWCSVDLRDGNQALVDPMTPDEKQKMYNLLLDIGFKEIEVGFPAASQPDFDFVRRIIDENMIPNGVTIQVLCQAREDLIQRTCEAVAGARKVIFHLYNSTSTLQRKVVFNKNREEVIELATAATEVVKRFTEQLEQTGTQVTLEYSPESYTATEMDFAVNICSAVMDVWKPSVERKIILNLPATVEMATPNVYADQLEWFIRHLPNREAAVISLHTHNDRGTGIAASELGLMAGAERIEGTLFGNGERTGNCDVITMAMNMFSQGVDPKLYLMDMPKIVAVSEECTKIPIHVRQPYAGELVFTAFSGSHQDAIRKGMAFVESGSDDEWEVPYLPIDPADVGGSYRETVRVNSQSGKGGIAFILENYFGVSLPKALLLDFSPIVQAATEKKGGELQPEDIWQAFTSEFIDVNGPFKLIDYQIRSEEPQVQICEANILAGDNNINIVGQGSGPIDAFVNGLVNTLNEPLNVIDYQEYALNEGKEAQAICILAISDEKDNNYYGVGISQNTITAAYKSILAAINRKWILLR</sequence>
<evidence type="ECO:0000256" key="8">
    <source>
        <dbReference type="ARBA" id="ARBA00022723"/>
    </source>
</evidence>
<dbReference type="Proteomes" id="UP000316199">
    <property type="component" value="Unassembled WGS sequence"/>
</dbReference>
<comment type="cofactor">
    <cofactor evidence="10">
        <name>Mg(2+)</name>
        <dbReference type="ChEBI" id="CHEBI:18420"/>
    </cofactor>
</comment>
<dbReference type="PANTHER" id="PTHR46911:SF1">
    <property type="entry name" value="2-ISOPROPYLMALATE SYNTHASE"/>
    <property type="match status" value="1"/>
</dbReference>
<comment type="similarity">
    <text evidence="3 10">Belongs to the alpha-IPM synthase/homocitrate synthase family. LeuA type 2 subfamily.</text>
</comment>
<keyword evidence="10" id="KW-0460">Magnesium</keyword>
<dbReference type="GO" id="GO:0003985">
    <property type="term" value="F:acetyl-CoA C-acetyltransferase activity"/>
    <property type="evidence" value="ECO:0007669"/>
    <property type="project" value="UniProtKB-UniRule"/>
</dbReference>
<dbReference type="EMBL" id="SHAG01000013">
    <property type="protein sequence ID" value="RZO76349.1"/>
    <property type="molecule type" value="Genomic_DNA"/>
</dbReference>
<comment type="function">
    <text evidence="10">Catalyzes the condensation of the acetyl group of acetyl-CoA with 3-methyl-2-oxobutanoate (2-ketoisovalerate) to form 3-carboxy-3-hydroxy-4-methylpentanoate (2-isopropylmalate).</text>
</comment>
<dbReference type="NCBIfam" id="NF002991">
    <property type="entry name" value="PRK03739.1"/>
    <property type="match status" value="1"/>
</dbReference>
<protein>
    <recommendedName>
        <fullName evidence="4 10">2-isopropylmalate synthase</fullName>
        <ecNumber evidence="4 10">2.3.3.13</ecNumber>
    </recommendedName>
    <alternativeName>
        <fullName evidence="10">Alpha-IPM synthase</fullName>
    </alternativeName>
    <alternativeName>
        <fullName evidence="10">Alpha-isopropylmalate synthase</fullName>
    </alternativeName>
</protein>
<dbReference type="PANTHER" id="PTHR46911">
    <property type="match status" value="1"/>
</dbReference>
<comment type="subcellular location">
    <subcellularLocation>
        <location evidence="10">Cytoplasm</location>
    </subcellularLocation>
</comment>
<dbReference type="InterPro" id="IPR000891">
    <property type="entry name" value="PYR_CT"/>
</dbReference>
<dbReference type="EC" id="2.3.3.13" evidence="4 10"/>
<accession>A0A520S1L1</accession>
<dbReference type="CDD" id="cd07942">
    <property type="entry name" value="DRE_TIM_LeuA"/>
    <property type="match status" value="1"/>
</dbReference>
<dbReference type="Pfam" id="PF08502">
    <property type="entry name" value="LeuA_dimer"/>
    <property type="match status" value="1"/>
</dbReference>
<reference evidence="12 13" key="1">
    <citation type="submission" date="2019-02" db="EMBL/GenBank/DDBJ databases">
        <title>Prokaryotic population dynamics and viral predation in marine succession experiment using metagenomics: the confinement effect.</title>
        <authorList>
            <person name="Haro-Moreno J.M."/>
            <person name="Rodriguez-Valera F."/>
            <person name="Lopez-Perez M."/>
        </authorList>
    </citation>
    <scope>NUCLEOTIDE SEQUENCE [LARGE SCALE GENOMIC DNA]</scope>
    <source>
        <strain evidence="12">MED-G157</strain>
    </source>
</reference>
<dbReference type="InterPro" id="IPR054692">
    <property type="entry name" value="LeuA-like_post-cat"/>
</dbReference>
<evidence type="ECO:0000259" key="11">
    <source>
        <dbReference type="PROSITE" id="PS50991"/>
    </source>
</evidence>
<dbReference type="SUPFAM" id="SSF110921">
    <property type="entry name" value="2-isopropylmalate synthase LeuA, allosteric (dimerisation) domain"/>
    <property type="match status" value="1"/>
</dbReference>
<dbReference type="Pfam" id="PF22615">
    <property type="entry name" value="IPMS_D2"/>
    <property type="match status" value="1"/>
</dbReference>
<evidence type="ECO:0000256" key="1">
    <source>
        <dbReference type="ARBA" id="ARBA00000064"/>
    </source>
</evidence>
<comment type="caution">
    <text evidence="12">The sequence shown here is derived from an EMBL/GenBank/DDBJ whole genome shotgun (WGS) entry which is preliminary data.</text>
</comment>
<evidence type="ECO:0000256" key="5">
    <source>
        <dbReference type="ARBA" id="ARBA00022430"/>
    </source>
</evidence>
<keyword evidence="10" id="KW-0963">Cytoplasm</keyword>
<keyword evidence="7 10" id="KW-0808">Transferase</keyword>
<keyword evidence="12" id="KW-0012">Acyltransferase</keyword>
<dbReference type="InterPro" id="IPR005668">
    <property type="entry name" value="IPM_Synthase"/>
</dbReference>
<dbReference type="HAMAP" id="MF_00572">
    <property type="entry name" value="LeuA_type2"/>
    <property type="match status" value="1"/>
</dbReference>
<keyword evidence="5 10" id="KW-0432">Leucine biosynthesis</keyword>
<dbReference type="InterPro" id="IPR036230">
    <property type="entry name" value="LeuA_allosteric_dom_sf"/>
</dbReference>
<evidence type="ECO:0000256" key="2">
    <source>
        <dbReference type="ARBA" id="ARBA00004689"/>
    </source>
</evidence>
<feature type="binding site" evidence="10">
    <location>
        <position position="243"/>
    </location>
    <ligand>
        <name>Mg(2+)</name>
        <dbReference type="ChEBI" id="CHEBI:18420"/>
    </ligand>
</feature>
<gene>
    <name evidence="10 12" type="primary">leuA</name>
    <name evidence="12" type="ORF">EVA68_04590</name>
</gene>
<dbReference type="SMART" id="SM00917">
    <property type="entry name" value="LeuA_dimer"/>
    <property type="match status" value="1"/>
</dbReference>
<dbReference type="SUPFAM" id="SSF51569">
    <property type="entry name" value="Aldolase"/>
    <property type="match status" value="1"/>
</dbReference>
<evidence type="ECO:0000256" key="7">
    <source>
        <dbReference type="ARBA" id="ARBA00022679"/>
    </source>
</evidence>
<dbReference type="Pfam" id="PF00682">
    <property type="entry name" value="HMGL-like"/>
    <property type="match status" value="1"/>
</dbReference>
<dbReference type="GO" id="GO:0000287">
    <property type="term" value="F:magnesium ion binding"/>
    <property type="evidence" value="ECO:0007669"/>
    <property type="project" value="UniProtKB-UniRule"/>
</dbReference>
<name>A0A520S1L1_9GAMM</name>
<keyword evidence="6 10" id="KW-0028">Amino-acid biosynthesis</keyword>
<dbReference type="InterPro" id="IPR013709">
    <property type="entry name" value="2-isopropylmalate_synth_dimer"/>
</dbReference>
<evidence type="ECO:0000256" key="3">
    <source>
        <dbReference type="ARBA" id="ARBA00009767"/>
    </source>
</evidence>
<feature type="binding site" evidence="10">
    <location>
        <position position="279"/>
    </location>
    <ligand>
        <name>Mg(2+)</name>
        <dbReference type="ChEBI" id="CHEBI:18420"/>
    </ligand>
</feature>